<keyword evidence="13" id="KW-0408">Iron</keyword>
<dbReference type="SMART" id="SM00702">
    <property type="entry name" value="P4Hc"/>
    <property type="match status" value="1"/>
</dbReference>
<dbReference type="InterPro" id="IPR056585">
    <property type="entry name" value="Leprecan_dom"/>
</dbReference>
<comment type="similarity">
    <text evidence="3">Belongs to the leprecan family.</text>
</comment>
<evidence type="ECO:0000256" key="5">
    <source>
        <dbReference type="ARBA" id="ARBA00022723"/>
    </source>
</evidence>
<evidence type="ECO:0000256" key="6">
    <source>
        <dbReference type="ARBA" id="ARBA00022729"/>
    </source>
</evidence>
<protein>
    <recommendedName>
        <fullName evidence="4">procollagen-proline 3-dioxygenase</fullName>
        <ecNumber evidence="4">1.14.11.7</ecNumber>
    </recommendedName>
</protein>
<dbReference type="FunFam" id="2.60.120.620:FF:000003">
    <property type="entry name" value="Prolyl 3-hydroxylase 2"/>
    <property type="match status" value="1"/>
</dbReference>
<dbReference type="GO" id="GO:0031418">
    <property type="term" value="F:L-ascorbic acid binding"/>
    <property type="evidence" value="ECO:0007669"/>
    <property type="project" value="UniProtKB-KW"/>
</dbReference>
<feature type="domain" description="Fe2OG dioxygenase" evidence="16">
    <location>
        <begin position="471"/>
        <end position="585"/>
    </location>
</feature>
<evidence type="ECO:0000256" key="9">
    <source>
        <dbReference type="ARBA" id="ARBA00022824"/>
    </source>
</evidence>
<keyword evidence="18" id="KW-1185">Reference proteome</keyword>
<proteinExistence type="inferred from homology"/>
<name>A0A8C3UPC7_CATUS</name>
<evidence type="ECO:0000313" key="17">
    <source>
        <dbReference type="Ensembl" id="ENSCUSP00005015175.1"/>
    </source>
</evidence>
<keyword evidence="10" id="KW-0847">Vitamin C</keyword>
<dbReference type="Ensembl" id="ENSCUST00005015762.1">
    <property type="protein sequence ID" value="ENSCUSP00005015175.1"/>
    <property type="gene ID" value="ENSCUSG00005009709.1"/>
</dbReference>
<sequence>MNLLAAATAATSPGRLVPFDLLYADGVRAYLARDWARAAELLQRALHSYAGLRAARRACRTACARQEPFPGGPGRWEAALLGPVLQRAGCLQRCLGRRLRPAPSAHRASCAVRRDFERREPYNYLQVAFFQLKKLDQAVSAAHTFFIANPQHLQMREDIEKYRRMSGVKSDSFQDLEAAPHWEAYETGVQHYDADEYLQAVAWLEESLSEALSALEECRALCEGPWEDEDEEEKMQPGLYEAIAAHYIQVLKCRQQCVLEIATKPGRISATEDFIPSHLDLLQFAYNQVGNQTLAAECAASYLLFYPTDEAMLEKMKQYRTELGEDTAVTARQVVTAPGLSFLVLPVPQDRVTVRETKRERCPLPFEGIAVTMDSQQMNGTQRVVFDRVLTESECKDLLRLTKAAGEAGDGYRARRSPHTPHERFEGLTVLKAMQVKCICESAAFLIASEKSRKIIESYFTPGKKLHFSFTHLVCRRAVDGEQEGRMDLSHPVHADNCLLDPEGQECWKEPPAYVYRDYSGILYLNDDFQGGGLFFTEMDTVTVTAEVRPKCGRLVAFSSGKENPHGVWAVSRGRRCAIALWYTHSREHAEQVKGYVEETNTSTSK</sequence>
<organism evidence="17 18">
    <name type="scientific">Catharus ustulatus</name>
    <name type="common">Russet-backed thrush</name>
    <name type="synonym">Hylocichla ustulatus</name>
    <dbReference type="NCBI Taxonomy" id="91951"/>
    <lineage>
        <taxon>Eukaryota</taxon>
        <taxon>Metazoa</taxon>
        <taxon>Chordata</taxon>
        <taxon>Craniata</taxon>
        <taxon>Vertebrata</taxon>
        <taxon>Euteleostomi</taxon>
        <taxon>Archelosauria</taxon>
        <taxon>Archosauria</taxon>
        <taxon>Dinosauria</taxon>
        <taxon>Saurischia</taxon>
        <taxon>Theropoda</taxon>
        <taxon>Coelurosauria</taxon>
        <taxon>Aves</taxon>
        <taxon>Neognathae</taxon>
        <taxon>Neoaves</taxon>
        <taxon>Telluraves</taxon>
        <taxon>Australaves</taxon>
        <taxon>Passeriformes</taxon>
        <taxon>Turdidae</taxon>
        <taxon>Catharus</taxon>
    </lineage>
</organism>
<reference evidence="17" key="3">
    <citation type="submission" date="2025-09" db="UniProtKB">
        <authorList>
            <consortium name="Ensembl"/>
        </authorList>
    </citation>
    <scope>IDENTIFICATION</scope>
</reference>
<dbReference type="InterPro" id="IPR005123">
    <property type="entry name" value="Oxoglu/Fe-dep_dioxygenase_dom"/>
</dbReference>
<dbReference type="PANTHER" id="PTHR14049:SF14">
    <property type="entry name" value="PROLYL 3-HYDROXYLASE 3"/>
    <property type="match status" value="1"/>
</dbReference>
<dbReference type="EC" id="1.14.11.7" evidence="4"/>
<dbReference type="GO" id="GO:0032963">
    <property type="term" value="P:collagen metabolic process"/>
    <property type="evidence" value="ECO:0007669"/>
    <property type="project" value="InterPro"/>
</dbReference>
<gene>
    <name evidence="17" type="primary">P3H3</name>
</gene>
<dbReference type="GO" id="GO:0019797">
    <property type="term" value="F:procollagen-proline 3-dioxygenase activity"/>
    <property type="evidence" value="ECO:0007669"/>
    <property type="project" value="UniProtKB-EC"/>
</dbReference>
<evidence type="ECO:0000256" key="2">
    <source>
        <dbReference type="ARBA" id="ARBA00001962"/>
    </source>
</evidence>
<dbReference type="Pfam" id="PF13640">
    <property type="entry name" value="2OG-FeII_Oxy_3"/>
    <property type="match status" value="1"/>
</dbReference>
<reference evidence="17" key="2">
    <citation type="submission" date="2025-08" db="UniProtKB">
        <authorList>
            <consortium name="Ensembl"/>
        </authorList>
    </citation>
    <scope>IDENTIFICATION</scope>
</reference>
<comment type="cofactor">
    <cofactor evidence="1">
        <name>L-ascorbate</name>
        <dbReference type="ChEBI" id="CHEBI:38290"/>
    </cofactor>
</comment>
<evidence type="ECO:0000256" key="4">
    <source>
        <dbReference type="ARBA" id="ARBA00012262"/>
    </source>
</evidence>
<evidence type="ECO:0000256" key="13">
    <source>
        <dbReference type="ARBA" id="ARBA00023004"/>
    </source>
</evidence>
<reference evidence="17" key="1">
    <citation type="submission" date="2020-10" db="EMBL/GenBank/DDBJ databases">
        <title>Catharus ustulatus (Swainson's thrush) genome, bCatUst1, primary haplotype v2.</title>
        <authorList>
            <person name="Delmore K."/>
            <person name="Vafadar M."/>
            <person name="Formenti G."/>
            <person name="Chow W."/>
            <person name="Pelan S."/>
            <person name="Howe K."/>
            <person name="Rhie A."/>
            <person name="Mountcastle J."/>
            <person name="Haase B."/>
            <person name="Fedrigo O."/>
            <person name="Jarvis E.D."/>
        </authorList>
    </citation>
    <scope>NUCLEOTIDE SEQUENCE [LARGE SCALE GENOMIC DNA]</scope>
</reference>
<keyword evidence="5" id="KW-0479">Metal-binding</keyword>
<dbReference type="PANTHER" id="PTHR14049">
    <property type="entry name" value="LEPRECAN 1"/>
    <property type="match status" value="1"/>
</dbReference>
<comment type="cofactor">
    <cofactor evidence="2">
        <name>Fe cation</name>
        <dbReference type="ChEBI" id="CHEBI:24875"/>
    </cofactor>
</comment>
<dbReference type="Proteomes" id="UP000694563">
    <property type="component" value="Chromosome 2"/>
</dbReference>
<keyword evidence="6" id="KW-0732">Signal</keyword>
<keyword evidence="12" id="KW-0560">Oxidoreductase</keyword>
<dbReference type="InterPro" id="IPR044862">
    <property type="entry name" value="Pro_4_hyd_alph_FE2OG_OXY"/>
</dbReference>
<keyword evidence="14" id="KW-0175">Coiled coil</keyword>
<dbReference type="Gene3D" id="2.60.120.620">
    <property type="entry name" value="q2cbj1_9rhob like domain"/>
    <property type="match status" value="1"/>
</dbReference>
<evidence type="ECO:0000256" key="11">
    <source>
        <dbReference type="ARBA" id="ARBA00022964"/>
    </source>
</evidence>
<keyword evidence="7" id="KW-0677">Repeat</keyword>
<dbReference type="GO" id="GO:0005783">
    <property type="term" value="C:endoplasmic reticulum"/>
    <property type="evidence" value="ECO:0007669"/>
    <property type="project" value="TreeGrafter"/>
</dbReference>
<keyword evidence="11" id="KW-0223">Dioxygenase</keyword>
<evidence type="ECO:0000256" key="10">
    <source>
        <dbReference type="ARBA" id="ARBA00022896"/>
    </source>
</evidence>
<dbReference type="InterPro" id="IPR039575">
    <property type="entry name" value="P3H"/>
</dbReference>
<evidence type="ECO:0000313" key="18">
    <source>
        <dbReference type="Proteomes" id="UP000694563"/>
    </source>
</evidence>
<keyword evidence="8" id="KW-0802">TPR repeat</keyword>
<accession>A0A8C3UPC7</accession>
<dbReference type="GO" id="GO:0005506">
    <property type="term" value="F:iron ion binding"/>
    <property type="evidence" value="ECO:0007669"/>
    <property type="project" value="InterPro"/>
</dbReference>
<evidence type="ECO:0000256" key="15">
    <source>
        <dbReference type="ARBA" id="ARBA00023180"/>
    </source>
</evidence>
<dbReference type="Pfam" id="PF23557">
    <property type="entry name" value="TPR_leprecan"/>
    <property type="match status" value="1"/>
</dbReference>
<keyword evidence="15" id="KW-0325">Glycoprotein</keyword>
<evidence type="ECO:0000256" key="1">
    <source>
        <dbReference type="ARBA" id="ARBA00001961"/>
    </source>
</evidence>
<evidence type="ECO:0000256" key="14">
    <source>
        <dbReference type="ARBA" id="ARBA00023054"/>
    </source>
</evidence>
<evidence type="ECO:0000256" key="3">
    <source>
        <dbReference type="ARBA" id="ARBA00006487"/>
    </source>
</evidence>
<dbReference type="PROSITE" id="PS51471">
    <property type="entry name" value="FE2OG_OXY"/>
    <property type="match status" value="1"/>
</dbReference>
<evidence type="ECO:0000259" key="16">
    <source>
        <dbReference type="PROSITE" id="PS51471"/>
    </source>
</evidence>
<evidence type="ECO:0000256" key="7">
    <source>
        <dbReference type="ARBA" id="ARBA00022737"/>
    </source>
</evidence>
<evidence type="ECO:0000256" key="12">
    <source>
        <dbReference type="ARBA" id="ARBA00023002"/>
    </source>
</evidence>
<dbReference type="Gene3D" id="1.25.40.10">
    <property type="entry name" value="Tetratricopeptide repeat domain"/>
    <property type="match status" value="2"/>
</dbReference>
<dbReference type="AlphaFoldDB" id="A0A8C3UPC7"/>
<dbReference type="InterPro" id="IPR011990">
    <property type="entry name" value="TPR-like_helical_dom_sf"/>
</dbReference>
<keyword evidence="9" id="KW-0256">Endoplasmic reticulum</keyword>
<evidence type="ECO:0000256" key="8">
    <source>
        <dbReference type="ARBA" id="ARBA00022803"/>
    </source>
</evidence>
<dbReference type="InterPro" id="IPR006620">
    <property type="entry name" value="Pro_4_hyd_alph"/>
</dbReference>